<feature type="signal peptide" evidence="2">
    <location>
        <begin position="1"/>
        <end position="22"/>
    </location>
</feature>
<dbReference type="PANTHER" id="PTHR35936:SF17">
    <property type="entry name" value="ARGININE-BINDING EXTRACELLULAR PROTEIN ARTP"/>
    <property type="match status" value="1"/>
</dbReference>
<sequence>MKNIIIFILLIFITACNNSSNANISENTNETSSITNNIYSNKTLRVGIYLYDYPMLYISNDNINGFDYDIINSIANEENLKLEFVPIQFSELIPALQTNYIDLIIAGMSITEERKQLVNFSDKYCSSGQGIILNKENDEIKINDDLIGKTVGVIKGTISDNIISKVEGVNVERFDVASSALLSLKVNKIDAVMLDTITCEDYVEFDNTIKLAENISFKLMDYAIAVRKDDNTLLQIINRGLHTIMSNGVYQKLVDKHL</sequence>
<dbReference type="AlphaFoldDB" id="A0A0G4KAT0"/>
<reference evidence="5" key="1">
    <citation type="submission" date="2015-04" db="EMBL/GenBank/DDBJ databases">
        <authorList>
            <person name="Mushtaq Mamoona"/>
        </authorList>
    </citation>
    <scope>NUCLEOTIDE SEQUENCE [LARGE SCALE GENOMIC DNA]</scope>
    <source>
        <strain evidence="5">AN4859/03</strain>
    </source>
</reference>
<gene>
    <name evidence="4" type="ORF">BRSU_2755</name>
</gene>
<feature type="chain" id="PRO_5005194528" evidence="2">
    <location>
        <begin position="23"/>
        <end position="258"/>
    </location>
</feature>
<dbReference type="EMBL" id="CVLB01000003">
    <property type="protein sequence ID" value="CRF35588.1"/>
    <property type="molecule type" value="Genomic_DNA"/>
</dbReference>
<dbReference type="OrthoDB" id="306598at2"/>
<dbReference type="SMART" id="SM00062">
    <property type="entry name" value="PBPb"/>
    <property type="match status" value="1"/>
</dbReference>
<dbReference type="CDD" id="cd13624">
    <property type="entry name" value="PBP2_Arg_Lys_His"/>
    <property type="match status" value="1"/>
</dbReference>
<dbReference type="Pfam" id="PF00497">
    <property type="entry name" value="SBP_bac_3"/>
    <property type="match status" value="1"/>
</dbReference>
<accession>A0A0G4KAT0</accession>
<dbReference type="SUPFAM" id="SSF53850">
    <property type="entry name" value="Periplasmic binding protein-like II"/>
    <property type="match status" value="1"/>
</dbReference>
<keyword evidence="5" id="KW-1185">Reference proteome</keyword>
<dbReference type="PANTHER" id="PTHR35936">
    <property type="entry name" value="MEMBRANE-BOUND LYTIC MUREIN TRANSGLYCOSYLASE F"/>
    <property type="match status" value="1"/>
</dbReference>
<dbReference type="Gene3D" id="3.40.190.10">
    <property type="entry name" value="Periplasmic binding protein-like II"/>
    <property type="match status" value="2"/>
</dbReference>
<dbReference type="InterPro" id="IPR001638">
    <property type="entry name" value="Solute-binding_3/MltF_N"/>
</dbReference>
<dbReference type="PROSITE" id="PS51257">
    <property type="entry name" value="PROKAR_LIPOPROTEIN"/>
    <property type="match status" value="1"/>
</dbReference>
<name>A0A0G4KAT0_9SPIR</name>
<keyword evidence="1 2" id="KW-0732">Signal</keyword>
<protein>
    <submittedName>
        <fullName evidence="4">Amino acid ABC transporter substrate-binding protein</fullName>
    </submittedName>
</protein>
<dbReference type="Proteomes" id="UP000043763">
    <property type="component" value="Unassembled WGS sequence"/>
</dbReference>
<dbReference type="RefSeq" id="WP_048596115.1">
    <property type="nucleotide sequence ID" value="NZ_CVLB01000003.1"/>
</dbReference>
<feature type="domain" description="Solute-binding protein family 3/N-terminal" evidence="3">
    <location>
        <begin position="43"/>
        <end position="258"/>
    </location>
</feature>
<evidence type="ECO:0000313" key="5">
    <source>
        <dbReference type="Proteomes" id="UP000043763"/>
    </source>
</evidence>
<evidence type="ECO:0000256" key="2">
    <source>
        <dbReference type="SAM" id="SignalP"/>
    </source>
</evidence>
<organism evidence="4 5">
    <name type="scientific">Brachyspira suanatina</name>
    <dbReference type="NCBI Taxonomy" id="381802"/>
    <lineage>
        <taxon>Bacteria</taxon>
        <taxon>Pseudomonadati</taxon>
        <taxon>Spirochaetota</taxon>
        <taxon>Spirochaetia</taxon>
        <taxon>Brachyspirales</taxon>
        <taxon>Brachyspiraceae</taxon>
        <taxon>Brachyspira</taxon>
    </lineage>
</organism>
<evidence type="ECO:0000256" key="1">
    <source>
        <dbReference type="ARBA" id="ARBA00022729"/>
    </source>
</evidence>
<proteinExistence type="predicted"/>
<evidence type="ECO:0000259" key="3">
    <source>
        <dbReference type="SMART" id="SM00062"/>
    </source>
</evidence>
<evidence type="ECO:0000313" key="4">
    <source>
        <dbReference type="EMBL" id="CRF35588.1"/>
    </source>
</evidence>